<sequence length="198" mass="22296">MSKTSQTPTTPPHDTHKDTNQSTNTQGRNHHRRQPPPHLFPRRERRRNPRPKRPKLRRLTQPRTGRTTKKIPPTGAPRTDDHCRTDGRRAGCRRSRRLTAKKHASPRHGSIAHRGGGSHSSHHPHPYTTEKSPQVLRLECAGRVAHTQIRGGEVQVAPRMRGAELRNVRERATVTKLCPAHPGRNTWGNTGGNARGTI</sequence>
<feature type="compositionally biased region" description="Basic residues" evidence="1">
    <location>
        <begin position="90"/>
        <end position="106"/>
    </location>
</feature>
<name>A0A806FN39_BIFAN</name>
<evidence type="ECO:0000313" key="3">
    <source>
        <dbReference type="Proteomes" id="UP000008394"/>
    </source>
</evidence>
<feature type="region of interest" description="Disordered" evidence="1">
    <location>
        <begin position="1"/>
        <end position="132"/>
    </location>
</feature>
<evidence type="ECO:0000256" key="1">
    <source>
        <dbReference type="SAM" id="MobiDB-lite"/>
    </source>
</evidence>
<dbReference type="EMBL" id="CP002915">
    <property type="protein sequence ID" value="AEK30744.1"/>
    <property type="molecule type" value="Genomic_DNA"/>
</dbReference>
<feature type="compositionally biased region" description="Basic and acidic residues" evidence="1">
    <location>
        <begin position="78"/>
        <end position="89"/>
    </location>
</feature>
<accession>A0A806FN39</accession>
<proteinExistence type="predicted"/>
<dbReference type="Proteomes" id="UP000008394">
    <property type="component" value="Chromosome"/>
</dbReference>
<feature type="compositionally biased region" description="Basic residues" evidence="1">
    <location>
        <begin position="43"/>
        <end position="60"/>
    </location>
</feature>
<evidence type="ECO:0000313" key="2">
    <source>
        <dbReference type="EMBL" id="AEK30744.1"/>
    </source>
</evidence>
<reference evidence="2 3" key="1">
    <citation type="journal article" date="2011" name="J. Bacteriol.">
        <title>Genome Sequence of the Probiotic Strain Bifidobacterium animalis subsp. lactis CNCM I-2494.</title>
        <authorList>
            <person name="Chervaux C."/>
            <person name="Grimaldi C."/>
            <person name="Bolotin A."/>
            <person name="Quinquis B."/>
            <person name="Legrain-Raspaud S."/>
            <person name="van Hylckama Vlieg J.E."/>
            <person name="Denariaz G."/>
            <person name="Smokvina T."/>
        </authorList>
    </citation>
    <scope>NUCLEOTIDE SEQUENCE [LARGE SCALE GENOMIC DNA]</scope>
    <source>
        <strain evidence="2 3">CNCM I-2494</strain>
    </source>
</reference>
<dbReference type="KEGG" id="bnm:BALAC2494_01883"/>
<organism evidence="2 3">
    <name type="scientific">Bifidobacterium animalis subsp. lactis CNCM I-2494</name>
    <dbReference type="NCBI Taxonomy" id="1042403"/>
    <lineage>
        <taxon>Bacteria</taxon>
        <taxon>Bacillati</taxon>
        <taxon>Actinomycetota</taxon>
        <taxon>Actinomycetes</taxon>
        <taxon>Bifidobacteriales</taxon>
        <taxon>Bifidobacteriaceae</taxon>
        <taxon>Bifidobacterium</taxon>
    </lineage>
</organism>
<protein>
    <submittedName>
        <fullName evidence="2">Uncharacterized protein</fullName>
    </submittedName>
</protein>
<dbReference type="AlphaFoldDB" id="A0A806FN39"/>
<gene>
    <name evidence="2" type="ORF">BALAC2494_01883</name>
</gene>